<keyword evidence="2" id="KW-0732">Signal</keyword>
<feature type="chain" id="PRO_5026789564" evidence="2">
    <location>
        <begin position="27"/>
        <end position="102"/>
    </location>
</feature>
<dbReference type="AlphaFoldDB" id="A0A6J4R0U6"/>
<proteinExistence type="predicted"/>
<name>A0A6J4R0U6_9ACTN</name>
<feature type="compositionally biased region" description="Basic and acidic residues" evidence="1">
    <location>
        <begin position="27"/>
        <end position="41"/>
    </location>
</feature>
<sequence length="102" mass="11476">MKAKLPVMFVAAFLIVLASLQTPVGAQERDPNEGEPKHEINELQNRLHHTEDESKRNNIEDRIDNLQEQRLLDVGASAGNLNDGCSTPVDCINKYNNESKYD</sequence>
<feature type="compositionally biased region" description="Basic and acidic residues" evidence="1">
    <location>
        <begin position="48"/>
        <end position="58"/>
    </location>
</feature>
<evidence type="ECO:0000313" key="3">
    <source>
        <dbReference type="EMBL" id="CAA9460777.1"/>
    </source>
</evidence>
<reference evidence="3" key="1">
    <citation type="submission" date="2020-02" db="EMBL/GenBank/DDBJ databases">
        <authorList>
            <person name="Meier V. D."/>
        </authorList>
    </citation>
    <scope>NUCLEOTIDE SEQUENCE</scope>
    <source>
        <strain evidence="3">AVDCRST_MAG28</strain>
    </source>
</reference>
<dbReference type="EMBL" id="CADCVE010000079">
    <property type="protein sequence ID" value="CAA9460777.1"/>
    <property type="molecule type" value="Genomic_DNA"/>
</dbReference>
<evidence type="ECO:0000256" key="1">
    <source>
        <dbReference type="SAM" id="MobiDB-lite"/>
    </source>
</evidence>
<feature type="region of interest" description="Disordered" evidence="1">
    <location>
        <begin position="24"/>
        <end position="58"/>
    </location>
</feature>
<evidence type="ECO:0000256" key="2">
    <source>
        <dbReference type="SAM" id="SignalP"/>
    </source>
</evidence>
<feature type="signal peptide" evidence="2">
    <location>
        <begin position="1"/>
        <end position="26"/>
    </location>
</feature>
<accession>A0A6J4R0U6</accession>
<organism evidence="3">
    <name type="scientific">uncultured Rubrobacteraceae bacterium</name>
    <dbReference type="NCBI Taxonomy" id="349277"/>
    <lineage>
        <taxon>Bacteria</taxon>
        <taxon>Bacillati</taxon>
        <taxon>Actinomycetota</taxon>
        <taxon>Rubrobacteria</taxon>
        <taxon>Rubrobacterales</taxon>
        <taxon>Rubrobacteraceae</taxon>
        <taxon>environmental samples</taxon>
    </lineage>
</organism>
<protein>
    <submittedName>
        <fullName evidence="3">Uncharacterized protein</fullName>
    </submittedName>
</protein>
<gene>
    <name evidence="3" type="ORF">AVDCRST_MAG28-3144</name>
</gene>